<evidence type="ECO:0000256" key="2">
    <source>
        <dbReference type="ARBA" id="ARBA00023239"/>
    </source>
</evidence>
<dbReference type="InterPro" id="IPR042183">
    <property type="entry name" value="MmgE/PrpD_sf_1"/>
</dbReference>
<dbReference type="Proteomes" id="UP000286921">
    <property type="component" value="Unassembled WGS sequence"/>
</dbReference>
<organism evidence="5 6">
    <name type="scientific">Aspergillus awamori</name>
    <name type="common">Black koji mold</name>
    <dbReference type="NCBI Taxonomy" id="105351"/>
    <lineage>
        <taxon>Eukaryota</taxon>
        <taxon>Fungi</taxon>
        <taxon>Dikarya</taxon>
        <taxon>Ascomycota</taxon>
        <taxon>Pezizomycotina</taxon>
        <taxon>Eurotiomycetes</taxon>
        <taxon>Eurotiomycetidae</taxon>
        <taxon>Eurotiales</taxon>
        <taxon>Aspergillaceae</taxon>
        <taxon>Aspergillus</taxon>
    </lineage>
</organism>
<dbReference type="InterPro" id="IPR045336">
    <property type="entry name" value="MmgE_PrpD_N"/>
</dbReference>
<evidence type="ECO:0000259" key="4">
    <source>
        <dbReference type="Pfam" id="PF19305"/>
    </source>
</evidence>
<dbReference type="InterPro" id="IPR036148">
    <property type="entry name" value="MmgE/PrpD_sf"/>
</dbReference>
<comment type="caution">
    <text evidence="5">The sequence shown here is derived from an EMBL/GenBank/DDBJ whole genome shotgun (WGS) entry which is preliminary data.</text>
</comment>
<dbReference type="Gene3D" id="1.10.4100.10">
    <property type="entry name" value="2-methylcitrate dehydratase PrpD"/>
    <property type="match status" value="1"/>
</dbReference>
<dbReference type="GO" id="GO:0051537">
    <property type="term" value="F:2 iron, 2 sulfur cluster binding"/>
    <property type="evidence" value="ECO:0007669"/>
    <property type="project" value="InterPro"/>
</dbReference>
<evidence type="ECO:0000259" key="3">
    <source>
        <dbReference type="Pfam" id="PF03972"/>
    </source>
</evidence>
<comment type="similarity">
    <text evidence="1">Belongs to the PrpD family.</text>
</comment>
<keyword evidence="6" id="KW-1185">Reference proteome</keyword>
<dbReference type="InterPro" id="IPR042188">
    <property type="entry name" value="MmgE/PrpD_sf_2"/>
</dbReference>
<dbReference type="Gene3D" id="3.30.1330.120">
    <property type="entry name" value="2-methylcitrate dehydratase PrpD"/>
    <property type="match status" value="1"/>
</dbReference>
<dbReference type="GO" id="GO:0019679">
    <property type="term" value="P:propionate metabolic process, methylcitrate cycle"/>
    <property type="evidence" value="ECO:0007669"/>
    <property type="project" value="InterPro"/>
</dbReference>
<accession>A0A401L4B7</accession>
<dbReference type="EMBL" id="BDHI01000028">
    <property type="protein sequence ID" value="GCB26340.1"/>
    <property type="molecule type" value="Genomic_DNA"/>
</dbReference>
<reference evidence="5 6" key="1">
    <citation type="submission" date="2016-09" db="EMBL/GenBank/DDBJ databases">
        <title>Aspergillus awamori IFM 58123T.</title>
        <authorList>
            <person name="Kusuya Y."/>
            <person name="Shimizu M."/>
            <person name="Takahashi H."/>
            <person name="Yaguchi T."/>
        </authorList>
    </citation>
    <scope>NUCLEOTIDE SEQUENCE [LARGE SCALE GENOMIC DNA]</scope>
    <source>
        <strain evidence="5 6">IFM 58123</strain>
    </source>
</reference>
<dbReference type="SUPFAM" id="SSF103378">
    <property type="entry name" value="2-methylcitrate dehydratase PrpD"/>
    <property type="match status" value="1"/>
</dbReference>
<dbReference type="InterPro" id="IPR012705">
    <property type="entry name" value="2Me_IsoCit_deHydtase_PrpD"/>
</dbReference>
<dbReference type="InterPro" id="IPR045337">
    <property type="entry name" value="MmgE_PrpD_C"/>
</dbReference>
<dbReference type="GO" id="GO:0047547">
    <property type="term" value="F:2-methylcitrate dehydratase activity"/>
    <property type="evidence" value="ECO:0007669"/>
    <property type="project" value="InterPro"/>
</dbReference>
<dbReference type="InterPro" id="IPR005656">
    <property type="entry name" value="MmgE_PrpD"/>
</dbReference>
<dbReference type="Pfam" id="PF03972">
    <property type="entry name" value="MmgE_PrpD_N"/>
    <property type="match status" value="1"/>
</dbReference>
<feature type="domain" description="MmgE/PrpD N-terminal" evidence="3">
    <location>
        <begin position="15"/>
        <end position="264"/>
    </location>
</feature>
<dbReference type="GO" id="GO:0005739">
    <property type="term" value="C:mitochondrion"/>
    <property type="evidence" value="ECO:0007669"/>
    <property type="project" value="TreeGrafter"/>
</dbReference>
<proteinExistence type="inferred from homology"/>
<gene>
    <name evidence="5" type="ORF">AAWM_09225</name>
</gene>
<dbReference type="STRING" id="105351.A0A401L4B7"/>
<dbReference type="Pfam" id="PF19305">
    <property type="entry name" value="MmgE_PrpD_C"/>
    <property type="match status" value="1"/>
</dbReference>
<name>A0A401L4B7_ASPAW</name>
<dbReference type="AlphaFoldDB" id="A0A401L4B7"/>
<dbReference type="PANTHER" id="PTHR16943">
    <property type="entry name" value="2-METHYLCITRATE DEHYDRATASE-RELATED"/>
    <property type="match status" value="1"/>
</dbReference>
<feature type="domain" description="MmgE/PrpD C-terminal" evidence="4">
    <location>
        <begin position="284"/>
        <end position="457"/>
    </location>
</feature>
<protein>
    <submittedName>
        <fullName evidence="5">2-methylcitrate dehydratase</fullName>
    </submittedName>
</protein>
<keyword evidence="2" id="KW-0456">Lyase</keyword>
<evidence type="ECO:0000313" key="6">
    <source>
        <dbReference type="Proteomes" id="UP000286921"/>
    </source>
</evidence>
<dbReference type="PANTHER" id="PTHR16943:SF15">
    <property type="entry name" value="DEHYDRATASE (PRPD), PUTATIVE-RELATED"/>
    <property type="match status" value="1"/>
</dbReference>
<dbReference type="NCBIfam" id="TIGR02330">
    <property type="entry name" value="prpD"/>
    <property type="match status" value="1"/>
</dbReference>
<evidence type="ECO:0000313" key="5">
    <source>
        <dbReference type="EMBL" id="GCB26340.1"/>
    </source>
</evidence>
<sequence length="579" mass="63950">MSSTSDRQYDETITRLVEYVYHYEVTSDLAILRARYALMDALGCALETLQQSPECRALIGPYTPGLVAPYGFKLPGTCHQLDPVKGAFDMATLIRFLDHNDAYPGAEWGHPSDNLGAILAVTDWLSRTGATSQPLTVRTVLIAMIKAYEIQGCYQIRNAFNKVGLDHTLLVKIASTAVVAWLMGLTEKQAAVALSHAWADGHPLRIFRQSPNAGPRKGWAAGDAAMRAVHLCLLARAGQPGIPSALTEPEWGFLAVSFGGKELQLPRPFKTRVMEEVFFKLITAEGHGISAVQAAMALAETMASKGIDPATDISRIDIRTHEAAVRIIDKQGPLTNAADRDHCMRYMVSVVLLKNAIIEAEDYHDSSVWAHDPRVEALRQRIHMAEDPQFTYGYHHKKAAASGLTVFLTNGEQLDEVVVEYPIGHPMHEDTLPKVRAKFERNMQGLFTAEETSRVIDAIHQDKLPVDFGQELDELGESSLLGFWNDSAYSINPVENRPRAVAGSRAYVLRIEKEAVRACNILCEQNAQAPKNFLSRLGELTSDRTEIIDQLLSVILACRDTTAGLLSVMFHVVARRLDV</sequence>
<evidence type="ECO:0000256" key="1">
    <source>
        <dbReference type="ARBA" id="ARBA00006174"/>
    </source>
</evidence>